<name>A0A843XR44_COLES</name>
<evidence type="ECO:0000313" key="6">
    <source>
        <dbReference type="EMBL" id="MQM21766.1"/>
    </source>
</evidence>
<keyword evidence="7" id="KW-1185">Reference proteome</keyword>
<dbReference type="Proteomes" id="UP000652761">
    <property type="component" value="Unassembled WGS sequence"/>
</dbReference>
<dbReference type="EMBL" id="NMUH01011559">
    <property type="protein sequence ID" value="MQM21766.1"/>
    <property type="molecule type" value="Genomic_DNA"/>
</dbReference>
<keyword evidence="2" id="KW-0547">Nucleotide-binding</keyword>
<accession>A0A843XR44</accession>
<dbReference type="AlphaFoldDB" id="A0A843XR44"/>
<dbReference type="Gene3D" id="1.10.510.10">
    <property type="entry name" value="Transferase(Phosphotransferase) domain 1"/>
    <property type="match status" value="1"/>
</dbReference>
<evidence type="ECO:0000256" key="3">
    <source>
        <dbReference type="ARBA" id="ARBA00022777"/>
    </source>
</evidence>
<keyword evidence="1" id="KW-0808">Transferase</keyword>
<keyword evidence="4" id="KW-0067">ATP-binding</keyword>
<evidence type="ECO:0000259" key="5">
    <source>
        <dbReference type="PROSITE" id="PS50011"/>
    </source>
</evidence>
<comment type="caution">
    <text evidence="6">The sequence shown here is derived from an EMBL/GenBank/DDBJ whole genome shotgun (WGS) entry which is preliminary data.</text>
</comment>
<dbReference type="SUPFAM" id="SSF56112">
    <property type="entry name" value="Protein kinase-like (PK-like)"/>
    <property type="match status" value="1"/>
</dbReference>
<dbReference type="Pfam" id="PF00069">
    <property type="entry name" value="Pkinase"/>
    <property type="match status" value="1"/>
</dbReference>
<gene>
    <name evidence="6" type="ORF">Taro_054811</name>
</gene>
<dbReference type="PANTHER" id="PTHR47973">
    <property type="entry name" value="CYSTEINE-RICH RECEPTOR-LIKE PROTEIN KINASE 3"/>
    <property type="match status" value="1"/>
</dbReference>
<dbReference type="PROSITE" id="PS50011">
    <property type="entry name" value="PROTEIN_KINASE_DOM"/>
    <property type="match status" value="1"/>
</dbReference>
<feature type="domain" description="Protein kinase" evidence="5">
    <location>
        <begin position="1"/>
        <end position="87"/>
    </location>
</feature>
<keyword evidence="3" id="KW-0418">Kinase</keyword>
<dbReference type="GO" id="GO:0005524">
    <property type="term" value="F:ATP binding"/>
    <property type="evidence" value="ECO:0007669"/>
    <property type="project" value="UniProtKB-KW"/>
</dbReference>
<dbReference type="GO" id="GO:0004672">
    <property type="term" value="F:protein kinase activity"/>
    <property type="evidence" value="ECO:0007669"/>
    <property type="project" value="InterPro"/>
</dbReference>
<dbReference type="OrthoDB" id="4062651at2759"/>
<organism evidence="6 7">
    <name type="scientific">Colocasia esculenta</name>
    <name type="common">Wild taro</name>
    <name type="synonym">Arum esculentum</name>
    <dbReference type="NCBI Taxonomy" id="4460"/>
    <lineage>
        <taxon>Eukaryota</taxon>
        <taxon>Viridiplantae</taxon>
        <taxon>Streptophyta</taxon>
        <taxon>Embryophyta</taxon>
        <taxon>Tracheophyta</taxon>
        <taxon>Spermatophyta</taxon>
        <taxon>Magnoliopsida</taxon>
        <taxon>Liliopsida</taxon>
        <taxon>Araceae</taxon>
        <taxon>Aroideae</taxon>
        <taxon>Colocasieae</taxon>
        <taxon>Colocasia</taxon>
    </lineage>
</organism>
<proteinExistence type="predicted"/>
<evidence type="ECO:0000313" key="7">
    <source>
        <dbReference type="Proteomes" id="UP000652761"/>
    </source>
</evidence>
<evidence type="ECO:0000256" key="2">
    <source>
        <dbReference type="ARBA" id="ARBA00022741"/>
    </source>
</evidence>
<sequence>MGTSPGAIACTSPSTSPRGWPSYLHDLPDGAVVHRNVKPTNVLLGDDLWAKLSNFGVCTMVRSEITHISTEVKGTCGYVDPEYFSAG</sequence>
<evidence type="ECO:0000256" key="1">
    <source>
        <dbReference type="ARBA" id="ARBA00022679"/>
    </source>
</evidence>
<reference evidence="6" key="1">
    <citation type="submission" date="2017-07" db="EMBL/GenBank/DDBJ databases">
        <title>Taro Niue Genome Assembly and Annotation.</title>
        <authorList>
            <person name="Atibalentja N."/>
            <person name="Keating K."/>
            <person name="Fields C.J."/>
        </authorList>
    </citation>
    <scope>NUCLEOTIDE SEQUENCE</scope>
    <source>
        <strain evidence="6">Niue_2</strain>
        <tissue evidence="6">Leaf</tissue>
    </source>
</reference>
<protein>
    <recommendedName>
        <fullName evidence="5">Protein kinase domain-containing protein</fullName>
    </recommendedName>
</protein>
<evidence type="ECO:0000256" key="4">
    <source>
        <dbReference type="ARBA" id="ARBA00022840"/>
    </source>
</evidence>
<dbReference type="InterPro" id="IPR000719">
    <property type="entry name" value="Prot_kinase_dom"/>
</dbReference>
<dbReference type="InterPro" id="IPR011009">
    <property type="entry name" value="Kinase-like_dom_sf"/>
</dbReference>
<dbReference type="InterPro" id="IPR052059">
    <property type="entry name" value="CR_Ser/Thr_kinase"/>
</dbReference>